<dbReference type="HOGENOM" id="CLU_505465_0_0_1"/>
<feature type="compositionally biased region" description="Low complexity" evidence="1">
    <location>
        <begin position="70"/>
        <end position="86"/>
    </location>
</feature>
<evidence type="ECO:0000313" key="2">
    <source>
        <dbReference type="EMBL" id="EJT50367.1"/>
    </source>
</evidence>
<evidence type="ECO:0000256" key="1">
    <source>
        <dbReference type="SAM" id="MobiDB-lite"/>
    </source>
</evidence>
<dbReference type="AlphaFoldDB" id="J6F509"/>
<evidence type="ECO:0000313" key="3">
    <source>
        <dbReference type="Proteomes" id="UP000002748"/>
    </source>
</evidence>
<comment type="caution">
    <text evidence="2">The sequence shown here is derived from an EMBL/GenBank/DDBJ whole genome shotgun (WGS) entry which is preliminary data.</text>
</comment>
<protein>
    <submittedName>
        <fullName evidence="2">Uncharacterized protein</fullName>
    </submittedName>
</protein>
<dbReference type="VEuPathDB" id="FungiDB:A1Q1_00345"/>
<accession>J6F509</accession>
<proteinExistence type="predicted"/>
<feature type="compositionally biased region" description="Polar residues" evidence="1">
    <location>
        <begin position="58"/>
        <end position="69"/>
    </location>
</feature>
<gene>
    <name evidence="2" type="ORF">A1Q1_00345</name>
</gene>
<dbReference type="KEGG" id="tasa:A1Q1_00345"/>
<organism evidence="2 3">
    <name type="scientific">Trichosporon asahii var. asahii (strain ATCC 90039 / CBS 2479 / JCM 2466 / KCTC 7840 / NBRC 103889/ NCYC 2677 / UAMH 7654)</name>
    <name type="common">Yeast</name>
    <dbReference type="NCBI Taxonomy" id="1186058"/>
    <lineage>
        <taxon>Eukaryota</taxon>
        <taxon>Fungi</taxon>
        <taxon>Dikarya</taxon>
        <taxon>Basidiomycota</taxon>
        <taxon>Agaricomycotina</taxon>
        <taxon>Tremellomycetes</taxon>
        <taxon>Trichosporonales</taxon>
        <taxon>Trichosporonaceae</taxon>
        <taxon>Trichosporon</taxon>
    </lineage>
</organism>
<feature type="compositionally biased region" description="Low complexity" evidence="1">
    <location>
        <begin position="25"/>
        <end position="54"/>
    </location>
</feature>
<feature type="compositionally biased region" description="Low complexity" evidence="1">
    <location>
        <begin position="330"/>
        <end position="346"/>
    </location>
</feature>
<feature type="compositionally biased region" description="Low complexity" evidence="1">
    <location>
        <begin position="418"/>
        <end position="441"/>
    </location>
</feature>
<sequence length="539" mass="57727">MIGTRWRRASNANLAANINNLTVDASSPVPSLLVPSPRTPTASSPRTPTSASSAMPRTPTSYQSSQPRPSMTRTESSRSSNSGEGSVYRGAAYAASTPRLSTSTSRSTWEMVDAASLPSACDRSDRNMQSIRTARNFIFPLSEEHGPVSSVSEVEGRSGKLGFTGFIGAYEDEPVVVVELRIDSRKTVPIARSMGSKTPKEMVSTLDMVRSFGLMAEDTTVRQTTRKLEPERPERRSMIRHKNSIPQLQTERIPIPPPVALEVEETSPALSSAPTLGSSIASPITPSVVFVPSPPSPAMSQFPADDIAFPLPPTSMPTPQQHSQPKFRRTMSSCSNTLSTCSTTSSADMPTYDDQVPMYPRPPPRRERRTPASTSGSSFGYGSSIGGHSSNISMGSSIAGSSLYHSDELESVGSKRLSQSSTEPTTPTTPTTPTSNNWTQTRVHRSPSHSHQRAPIFKRSMSFRPASGTSNGSASPGVSFTVLPASEATPLDTLGESPAMSPKFDDRRGSTLLGTNHGLYEANPSLTDIIAADHETHAL</sequence>
<dbReference type="RefSeq" id="XP_014181469.1">
    <property type="nucleotide sequence ID" value="XM_014325994.1"/>
</dbReference>
<dbReference type="Proteomes" id="UP000002748">
    <property type="component" value="Unassembled WGS sequence"/>
</dbReference>
<dbReference type="GeneID" id="25983859"/>
<feature type="compositionally biased region" description="Low complexity" evidence="1">
    <location>
        <begin position="371"/>
        <end position="383"/>
    </location>
</feature>
<reference evidence="2 3" key="1">
    <citation type="journal article" date="2012" name="Eukaryot. Cell">
        <title>Draft genome sequence of CBS 2479, the standard type strain of Trichosporon asahii.</title>
        <authorList>
            <person name="Yang R.Y."/>
            <person name="Li H.T."/>
            <person name="Zhu H."/>
            <person name="Zhou G.P."/>
            <person name="Wang M."/>
            <person name="Wang L."/>
        </authorList>
    </citation>
    <scope>NUCLEOTIDE SEQUENCE [LARGE SCALE GENOMIC DNA]</scope>
    <source>
        <strain evidence="3">ATCC 90039 / CBS 2479 / JCM 2466 / KCTC 7840 / NCYC 2677 / UAMH 7654</strain>
    </source>
</reference>
<feature type="region of interest" description="Disordered" evidence="1">
    <location>
        <begin position="25"/>
        <end position="102"/>
    </location>
</feature>
<feature type="compositionally biased region" description="Basic residues" evidence="1">
    <location>
        <begin position="442"/>
        <end position="452"/>
    </location>
</feature>
<dbReference type="EMBL" id="ALBS01000111">
    <property type="protein sequence ID" value="EJT50367.1"/>
    <property type="molecule type" value="Genomic_DNA"/>
</dbReference>
<feature type="region of interest" description="Disordered" evidence="1">
    <location>
        <begin position="409"/>
        <end position="455"/>
    </location>
</feature>
<name>J6F509_TRIAS</name>
<feature type="region of interest" description="Disordered" evidence="1">
    <location>
        <begin position="305"/>
        <end position="383"/>
    </location>
</feature>